<dbReference type="InterPro" id="IPR027443">
    <property type="entry name" value="IPNS-like_sf"/>
</dbReference>
<evidence type="ECO:0008006" key="3">
    <source>
        <dbReference type="Google" id="ProtNLM"/>
    </source>
</evidence>
<dbReference type="OrthoDB" id="8249012at2759"/>
<dbReference type="RefSeq" id="XP_037224129.1">
    <property type="nucleotide sequence ID" value="XM_037359034.1"/>
</dbReference>
<organism evidence="1 2">
    <name type="scientific">Mycena indigotica</name>
    <dbReference type="NCBI Taxonomy" id="2126181"/>
    <lineage>
        <taxon>Eukaryota</taxon>
        <taxon>Fungi</taxon>
        <taxon>Dikarya</taxon>
        <taxon>Basidiomycota</taxon>
        <taxon>Agaricomycotina</taxon>
        <taxon>Agaricomycetes</taxon>
        <taxon>Agaricomycetidae</taxon>
        <taxon>Agaricales</taxon>
        <taxon>Marasmiineae</taxon>
        <taxon>Mycenaceae</taxon>
        <taxon>Mycena</taxon>
    </lineage>
</organism>
<name>A0A8H6T6V5_9AGAR</name>
<comment type="caution">
    <text evidence="1">The sequence shown here is derived from an EMBL/GenBank/DDBJ whole genome shotgun (WGS) entry which is preliminary data.</text>
</comment>
<proteinExistence type="predicted"/>
<protein>
    <recommendedName>
        <fullName evidence="3">DUF1479-domain-containing protein</fullName>
    </recommendedName>
</protein>
<dbReference type="Proteomes" id="UP000636479">
    <property type="component" value="Unassembled WGS sequence"/>
</dbReference>
<dbReference type="PANTHER" id="PTHR30613">
    <property type="entry name" value="UNCHARACTERIZED PROTEIN YBIU-RELATED"/>
    <property type="match status" value="1"/>
</dbReference>
<dbReference type="Gene3D" id="2.60.120.330">
    <property type="entry name" value="B-lactam Antibiotic, Isopenicillin N Synthase, Chain"/>
    <property type="match status" value="1"/>
</dbReference>
<evidence type="ECO:0000313" key="2">
    <source>
        <dbReference type="Proteomes" id="UP000636479"/>
    </source>
</evidence>
<gene>
    <name evidence="1" type="ORF">MIND_00214000</name>
</gene>
<dbReference type="SUPFAM" id="SSF51197">
    <property type="entry name" value="Clavaminate synthase-like"/>
    <property type="match status" value="1"/>
</dbReference>
<dbReference type="InterPro" id="IPR010856">
    <property type="entry name" value="Gig2-like"/>
</dbReference>
<accession>A0A8H6T6V5</accession>
<dbReference type="GeneID" id="59341550"/>
<dbReference type="AlphaFoldDB" id="A0A8H6T6V5"/>
<reference evidence="1" key="1">
    <citation type="submission" date="2020-05" db="EMBL/GenBank/DDBJ databases">
        <title>Mycena genomes resolve the evolution of fungal bioluminescence.</title>
        <authorList>
            <person name="Tsai I.J."/>
        </authorList>
    </citation>
    <scope>NUCLEOTIDE SEQUENCE</scope>
    <source>
        <strain evidence="1">171206Taipei</strain>
    </source>
</reference>
<sequence>MSTDEATFADIKAAIAAENGPDFEQKATQAWAEIIAELQLVTNTIAQEGPSYIPTVSFADIQAGSLSAAQIAEVKRKGSVVIKDVIDDKQARLWKEELEEFVKKNPQAEGFPEDDKQFFHLYWTRSQLEARAHPNMLAATTWLNTLYQPTGTSNASTLAGVDLKTPLSYADRFRIRRPGFEWNAHPPHIDGGTIERWQDIKMRSCFSDILAGSWKKHDPYVLEPRLEARTSLYQRPNQSSVFRTFQGWLALSATAPGHGTLKVFPDVLLSNAYIILRPFFRPLVAPDSKEIWDVKNWVFDLTTPEIAGVFKRQTQVGFNLHPTEELHPHLSLNKTMTSVPAVNPGDTVFWHCDVVHSVEREHNGNEDSAVMYIPSVPLTPANKRYIARQADAFRAGIPPPDFPVATTGVNFVGLGSEDDLALGKANEAARVAMGLQLVAASA</sequence>
<dbReference type="Pfam" id="PF07350">
    <property type="entry name" value="Gig2-like"/>
    <property type="match status" value="1"/>
</dbReference>
<evidence type="ECO:0000313" key="1">
    <source>
        <dbReference type="EMBL" id="KAF7312021.1"/>
    </source>
</evidence>
<dbReference type="PANTHER" id="PTHR30613:SF1">
    <property type="entry name" value="DUF1479 DOMAIN PROTEIN (AFU_ORTHOLOGUE AFUA_5G09280)"/>
    <property type="match status" value="1"/>
</dbReference>
<keyword evidence="2" id="KW-1185">Reference proteome</keyword>
<dbReference type="EMBL" id="JACAZF010000002">
    <property type="protein sequence ID" value="KAF7312021.1"/>
    <property type="molecule type" value="Genomic_DNA"/>
</dbReference>